<evidence type="ECO:0000313" key="1">
    <source>
        <dbReference type="EMBL" id="KKL76676.1"/>
    </source>
</evidence>
<dbReference type="AlphaFoldDB" id="A0A0F9FE01"/>
<feature type="non-terminal residue" evidence="1">
    <location>
        <position position="1"/>
    </location>
</feature>
<protein>
    <submittedName>
        <fullName evidence="1">Uncharacterized protein</fullName>
    </submittedName>
</protein>
<organism evidence="1">
    <name type="scientific">marine sediment metagenome</name>
    <dbReference type="NCBI Taxonomy" id="412755"/>
    <lineage>
        <taxon>unclassified sequences</taxon>
        <taxon>metagenomes</taxon>
        <taxon>ecological metagenomes</taxon>
    </lineage>
</organism>
<reference evidence="1" key="1">
    <citation type="journal article" date="2015" name="Nature">
        <title>Complex archaea that bridge the gap between prokaryotes and eukaryotes.</title>
        <authorList>
            <person name="Spang A."/>
            <person name="Saw J.H."/>
            <person name="Jorgensen S.L."/>
            <person name="Zaremba-Niedzwiedzka K."/>
            <person name="Martijn J."/>
            <person name="Lind A.E."/>
            <person name="van Eijk R."/>
            <person name="Schleper C."/>
            <person name="Guy L."/>
            <person name="Ettema T.J."/>
        </authorList>
    </citation>
    <scope>NUCLEOTIDE SEQUENCE</scope>
</reference>
<name>A0A0F9FE01_9ZZZZ</name>
<dbReference type="EMBL" id="LAZR01023971">
    <property type="protein sequence ID" value="KKL76676.1"/>
    <property type="molecule type" value="Genomic_DNA"/>
</dbReference>
<gene>
    <name evidence="1" type="ORF">LCGC14_2042450</name>
</gene>
<comment type="caution">
    <text evidence="1">The sequence shown here is derived from an EMBL/GenBank/DDBJ whole genome shotgun (WGS) entry which is preliminary data.</text>
</comment>
<proteinExistence type="predicted"/>
<accession>A0A0F9FE01</accession>
<sequence>DREGCCEDFEQIDSYGYVAHLWMRYPRLGYQRVTDIATRRVREGVWTLEEAQKVIKEKDSILDQRAWDDFRKVLGYSLLEWYEIIKNASWNKKL</sequence>